<evidence type="ECO:0000313" key="3">
    <source>
        <dbReference type="Proteomes" id="UP000828390"/>
    </source>
</evidence>
<keyword evidence="3" id="KW-1185">Reference proteome</keyword>
<gene>
    <name evidence="2" type="ORF">DPMN_183678</name>
</gene>
<dbReference type="Proteomes" id="UP000828390">
    <property type="component" value="Unassembled WGS sequence"/>
</dbReference>
<reference evidence="2" key="1">
    <citation type="journal article" date="2019" name="bioRxiv">
        <title>The Genome of the Zebra Mussel, Dreissena polymorpha: A Resource for Invasive Species Research.</title>
        <authorList>
            <person name="McCartney M.A."/>
            <person name="Auch B."/>
            <person name="Kono T."/>
            <person name="Mallez S."/>
            <person name="Zhang Y."/>
            <person name="Obille A."/>
            <person name="Becker A."/>
            <person name="Abrahante J.E."/>
            <person name="Garbe J."/>
            <person name="Badalamenti J.P."/>
            <person name="Herman A."/>
            <person name="Mangelson H."/>
            <person name="Liachko I."/>
            <person name="Sullivan S."/>
            <person name="Sone E.D."/>
            <person name="Koren S."/>
            <person name="Silverstein K.A.T."/>
            <person name="Beckman K.B."/>
            <person name="Gohl D.M."/>
        </authorList>
    </citation>
    <scope>NUCLEOTIDE SEQUENCE</scope>
    <source>
        <strain evidence="2">Duluth1</strain>
        <tissue evidence="2">Whole animal</tissue>
    </source>
</reference>
<name>A0A9D4I774_DREPO</name>
<reference evidence="2" key="2">
    <citation type="submission" date="2020-11" db="EMBL/GenBank/DDBJ databases">
        <authorList>
            <person name="McCartney M.A."/>
            <person name="Auch B."/>
            <person name="Kono T."/>
            <person name="Mallez S."/>
            <person name="Becker A."/>
            <person name="Gohl D.M."/>
            <person name="Silverstein K.A.T."/>
            <person name="Koren S."/>
            <person name="Bechman K.B."/>
            <person name="Herman A."/>
            <person name="Abrahante J.E."/>
            <person name="Garbe J."/>
        </authorList>
    </citation>
    <scope>NUCLEOTIDE SEQUENCE</scope>
    <source>
        <strain evidence="2">Duluth1</strain>
        <tissue evidence="2">Whole animal</tissue>
    </source>
</reference>
<dbReference type="EMBL" id="JAIWYP010000010">
    <property type="protein sequence ID" value="KAH3749187.1"/>
    <property type="molecule type" value="Genomic_DNA"/>
</dbReference>
<dbReference type="AlphaFoldDB" id="A0A9D4I774"/>
<feature type="region of interest" description="Disordered" evidence="1">
    <location>
        <begin position="1"/>
        <end position="26"/>
    </location>
</feature>
<organism evidence="2 3">
    <name type="scientific">Dreissena polymorpha</name>
    <name type="common">Zebra mussel</name>
    <name type="synonym">Mytilus polymorpha</name>
    <dbReference type="NCBI Taxonomy" id="45954"/>
    <lineage>
        <taxon>Eukaryota</taxon>
        <taxon>Metazoa</taxon>
        <taxon>Spiralia</taxon>
        <taxon>Lophotrochozoa</taxon>
        <taxon>Mollusca</taxon>
        <taxon>Bivalvia</taxon>
        <taxon>Autobranchia</taxon>
        <taxon>Heteroconchia</taxon>
        <taxon>Euheterodonta</taxon>
        <taxon>Imparidentia</taxon>
        <taxon>Neoheterodontei</taxon>
        <taxon>Myida</taxon>
        <taxon>Dreissenoidea</taxon>
        <taxon>Dreissenidae</taxon>
        <taxon>Dreissena</taxon>
    </lineage>
</organism>
<comment type="caution">
    <text evidence="2">The sequence shown here is derived from an EMBL/GenBank/DDBJ whole genome shotgun (WGS) entry which is preliminary data.</text>
</comment>
<accession>A0A9D4I774</accession>
<feature type="compositionally biased region" description="Low complexity" evidence="1">
    <location>
        <begin position="1"/>
        <end position="18"/>
    </location>
</feature>
<proteinExistence type="predicted"/>
<evidence type="ECO:0000256" key="1">
    <source>
        <dbReference type="SAM" id="MobiDB-lite"/>
    </source>
</evidence>
<protein>
    <submittedName>
        <fullName evidence="2">Uncharacterized protein</fullName>
    </submittedName>
</protein>
<evidence type="ECO:0000313" key="2">
    <source>
        <dbReference type="EMBL" id="KAH3749187.1"/>
    </source>
</evidence>
<sequence length="113" mass="12609">MNNKSKNNNINNNNINMSENSVKTNGSGDSIVSNEYMWVAKFLAGPGGYLEKAEVVSDWFPNRQAATDDAWSHAVNEVSDYPFSRGRILKQIVEDKNGTIVELSNARNVTSRR</sequence>